<dbReference type="InterPro" id="IPR035985">
    <property type="entry name" value="Ubiquitin-activating_enz"/>
</dbReference>
<proteinExistence type="inferred from homology"/>
<organism evidence="4">
    <name type="scientific">Methanotorris igneus (strain DSM 5666 / JCM 11834 / Kol 5)</name>
    <dbReference type="NCBI Taxonomy" id="880724"/>
    <lineage>
        <taxon>Archaea</taxon>
        <taxon>Methanobacteriati</taxon>
        <taxon>Methanobacteriota</taxon>
        <taxon>Methanomada group</taxon>
        <taxon>Methanococci</taxon>
        <taxon>Methanococcales</taxon>
        <taxon>Methanocaldococcaceae</taxon>
        <taxon>Methanotorris</taxon>
    </lineage>
</organism>
<dbReference type="FunFam" id="3.40.50.720:FF:000080">
    <property type="entry name" value="Thiazole biosynthesis adenylyltransferase ThiF"/>
    <property type="match status" value="1"/>
</dbReference>
<feature type="domain" description="THIF-type NAD/FAD binding fold" evidence="2">
    <location>
        <begin position="3"/>
        <end position="228"/>
    </location>
</feature>
<protein>
    <submittedName>
        <fullName evidence="3">UBA/THIF-type NAD/FAD binding protein</fullName>
    </submittedName>
</protein>
<dbReference type="GO" id="GO:0005737">
    <property type="term" value="C:cytoplasm"/>
    <property type="evidence" value="ECO:0007669"/>
    <property type="project" value="TreeGrafter"/>
</dbReference>
<keyword evidence="4" id="KW-1185">Reference proteome</keyword>
<reference evidence="3 4" key="1">
    <citation type="submission" date="2011-05" db="EMBL/GenBank/DDBJ databases">
        <title>Complete sequence of Methanotorris igneus Kol 5.</title>
        <authorList>
            <consortium name="US DOE Joint Genome Institute"/>
            <person name="Lucas S."/>
            <person name="Han J."/>
            <person name="Lapidus A."/>
            <person name="Cheng J.-F."/>
            <person name="Goodwin L."/>
            <person name="Pitluck S."/>
            <person name="Peters L."/>
            <person name="Mikhailova N."/>
            <person name="Chertkov O."/>
            <person name="Han C."/>
            <person name="Tapia R."/>
            <person name="Land M."/>
            <person name="Hauser L."/>
            <person name="Kyrpides N."/>
            <person name="Ivanova N."/>
            <person name="Pagani I."/>
            <person name="Sieprawska-Lupa M."/>
            <person name="Whitman W."/>
            <person name="Woyke T."/>
        </authorList>
    </citation>
    <scope>NUCLEOTIDE SEQUENCE [LARGE SCALE GENOMIC DNA]</scope>
    <source>
        <strain evidence="4">DSM 5666 / JCM 11834 / Kol 5</strain>
    </source>
</reference>
<gene>
    <name evidence="3" type="ordered locus">Metig_0708</name>
</gene>
<sequence length="240" mass="26706">MRYSRQILIKNFGEEGQKKLRKAKVAIVGVGGLGCAVSQYLTAAGIGELVLIDYQTVEITNLNRQILYCEDDIGRLKVEVAKERLKCLNPEVEIKTYAEKLKEEFIKDVDVVVDCLDNFEGRYLLNEICVKNKIPFVHGAVENMHGQVTTIIPYETPCLRCIFNLKDRNETLPILGFAAGTIGTIQAGEVIKLLSGVGETLKNKLLIINLANNEFNLLNLKKNPKCSVCSKLCSNGDKDD</sequence>
<dbReference type="Pfam" id="PF00899">
    <property type="entry name" value="ThiF"/>
    <property type="match status" value="1"/>
</dbReference>
<evidence type="ECO:0000313" key="3">
    <source>
        <dbReference type="EMBL" id="AEF96258.1"/>
    </source>
</evidence>
<dbReference type="Proteomes" id="UP000009227">
    <property type="component" value="Chromosome"/>
</dbReference>
<dbReference type="GO" id="GO:0016779">
    <property type="term" value="F:nucleotidyltransferase activity"/>
    <property type="evidence" value="ECO:0007669"/>
    <property type="project" value="TreeGrafter"/>
</dbReference>
<dbReference type="SUPFAM" id="SSF69572">
    <property type="entry name" value="Activating enzymes of the ubiquitin-like proteins"/>
    <property type="match status" value="1"/>
</dbReference>
<dbReference type="GO" id="GO:0004792">
    <property type="term" value="F:thiosulfate-cyanide sulfurtransferase activity"/>
    <property type="evidence" value="ECO:0007669"/>
    <property type="project" value="TreeGrafter"/>
</dbReference>
<dbReference type="EMBL" id="CP002737">
    <property type="protein sequence ID" value="AEF96258.1"/>
    <property type="molecule type" value="Genomic_DNA"/>
</dbReference>
<accession>F6BCP7</accession>
<dbReference type="CDD" id="cd00757">
    <property type="entry name" value="ThiF_MoeB_HesA_family"/>
    <property type="match status" value="1"/>
</dbReference>
<dbReference type="GeneID" id="10643548"/>
<dbReference type="GO" id="GO:0008641">
    <property type="term" value="F:ubiquitin-like modifier activating enzyme activity"/>
    <property type="evidence" value="ECO:0007669"/>
    <property type="project" value="InterPro"/>
</dbReference>
<evidence type="ECO:0000256" key="1">
    <source>
        <dbReference type="ARBA" id="ARBA00009919"/>
    </source>
</evidence>
<evidence type="ECO:0000259" key="2">
    <source>
        <dbReference type="Pfam" id="PF00899"/>
    </source>
</evidence>
<dbReference type="RefSeq" id="WP_013798861.1">
    <property type="nucleotide sequence ID" value="NC_015562.1"/>
</dbReference>
<dbReference type="PANTHER" id="PTHR10953">
    <property type="entry name" value="UBIQUITIN-ACTIVATING ENZYME E1"/>
    <property type="match status" value="1"/>
</dbReference>
<name>F6BCP7_METIK</name>
<dbReference type="OrthoDB" id="7915at2157"/>
<dbReference type="PROSITE" id="PS51257">
    <property type="entry name" value="PROKAR_LIPOPROTEIN"/>
    <property type="match status" value="1"/>
</dbReference>
<dbReference type="KEGG" id="mig:Metig_0708"/>
<comment type="similarity">
    <text evidence="1">Belongs to the HesA/MoeB/ThiF family.</text>
</comment>
<evidence type="ECO:0000313" key="4">
    <source>
        <dbReference type="Proteomes" id="UP000009227"/>
    </source>
</evidence>
<dbReference type="Gene3D" id="3.40.50.720">
    <property type="entry name" value="NAD(P)-binding Rossmann-like Domain"/>
    <property type="match status" value="1"/>
</dbReference>
<dbReference type="InterPro" id="IPR000594">
    <property type="entry name" value="ThiF_NAD_FAD-bd"/>
</dbReference>
<dbReference type="HOGENOM" id="CLU_013325_10_4_2"/>
<dbReference type="PANTHER" id="PTHR10953:SF102">
    <property type="entry name" value="ADENYLYLTRANSFERASE AND SULFURTRANSFERASE MOCS3"/>
    <property type="match status" value="1"/>
</dbReference>
<dbReference type="InterPro" id="IPR045886">
    <property type="entry name" value="ThiF/MoeB/HesA"/>
</dbReference>
<dbReference type="AlphaFoldDB" id="F6BCP7"/>
<dbReference type="STRING" id="880724.Metig_0708"/>